<organism evidence="4 5">
    <name type="scientific">Shewanella electrica</name>
    <dbReference type="NCBI Taxonomy" id="515560"/>
    <lineage>
        <taxon>Bacteria</taxon>
        <taxon>Pseudomonadati</taxon>
        <taxon>Pseudomonadota</taxon>
        <taxon>Gammaproteobacteria</taxon>
        <taxon>Alteromonadales</taxon>
        <taxon>Shewanellaceae</taxon>
        <taxon>Shewanella</taxon>
    </lineage>
</organism>
<dbReference type="NCBIfam" id="TIGR03508">
    <property type="entry name" value="decahem_SO"/>
    <property type="match status" value="1"/>
</dbReference>
<dbReference type="InterPro" id="IPR010177">
    <property type="entry name" value="Paired_CXXCH_1"/>
</dbReference>
<reference evidence="4 5" key="1">
    <citation type="submission" date="2022-02" db="EMBL/GenBank/DDBJ databases">
        <authorList>
            <person name="Zhuang L."/>
        </authorList>
    </citation>
    <scope>NUCLEOTIDE SEQUENCE [LARGE SCALE GENOMIC DNA]</scope>
    <source>
        <strain evidence="4 5">C32</strain>
    </source>
</reference>
<dbReference type="Gene3D" id="1.10.1130.10">
    <property type="entry name" value="Flavocytochrome C3, Chain A"/>
    <property type="match status" value="1"/>
</dbReference>
<feature type="domain" description="Cytochrome c-type protein NrfB-like" evidence="3">
    <location>
        <begin position="77"/>
        <end position="151"/>
    </location>
</feature>
<dbReference type="NCBIfam" id="TIGR01905">
    <property type="entry name" value="paired_CXXCH_1"/>
    <property type="match status" value="2"/>
</dbReference>
<evidence type="ECO:0000256" key="1">
    <source>
        <dbReference type="ARBA" id="ARBA00022729"/>
    </source>
</evidence>
<feature type="domain" description="Doubled CXXCH motif" evidence="2">
    <location>
        <begin position="225"/>
        <end position="262"/>
    </location>
</feature>
<dbReference type="SUPFAM" id="SSF48695">
    <property type="entry name" value="Multiheme cytochromes"/>
    <property type="match status" value="1"/>
</dbReference>
<accession>A0ABT2FLK1</accession>
<feature type="domain" description="Doubled CXXCH motif" evidence="2">
    <location>
        <begin position="183"/>
        <end position="218"/>
    </location>
</feature>
<comment type="caution">
    <text evidence="4">The sequence shown here is derived from an EMBL/GenBank/DDBJ whole genome shotgun (WGS) entry which is preliminary data.</text>
</comment>
<dbReference type="Pfam" id="PF22678">
    <property type="entry name" value="Cytochrom_c_NrfB-like"/>
    <property type="match status" value="1"/>
</dbReference>
<protein>
    <submittedName>
        <fullName evidence="4">DmsE family decaheme c-type cytochrome</fullName>
    </submittedName>
</protein>
<gene>
    <name evidence="4" type="ORF">L9G74_06575</name>
</gene>
<evidence type="ECO:0000313" key="4">
    <source>
        <dbReference type="EMBL" id="MCS4556096.1"/>
    </source>
</evidence>
<evidence type="ECO:0000259" key="2">
    <source>
        <dbReference type="Pfam" id="PF09699"/>
    </source>
</evidence>
<name>A0ABT2FLK1_9GAMM</name>
<proteinExistence type="predicted"/>
<keyword evidence="5" id="KW-1185">Reference proteome</keyword>
<evidence type="ECO:0000259" key="3">
    <source>
        <dbReference type="Pfam" id="PF22678"/>
    </source>
</evidence>
<dbReference type="PANTHER" id="PTHR35038:SF6">
    <property type="entry name" value="SURFACE LOCALIZED DECAHEME CYTOCHROME C LIPOPROTEIN"/>
    <property type="match status" value="1"/>
</dbReference>
<dbReference type="InterPro" id="IPR053875">
    <property type="entry name" value="Cytochrom_c_NrfB-like_dom"/>
</dbReference>
<dbReference type="PANTHER" id="PTHR35038">
    <property type="entry name" value="DISSIMILATORY SULFITE REDUCTASE SIRA"/>
    <property type="match status" value="1"/>
</dbReference>
<sequence length="303" mass="32843">MMAFCFISFSGQTSPWSDRGQEAVMQTLTKKFEEGHYSPKGADTCLMCHKKNAKVMEIFQGVHGAKTGKSPMAGLQCEACHGPLGNHNRGGKEPMIDFGANASATAEAQNSVCLSCHQDTQRQSWHASVHNLEGMSCASCHQIHTAKDPILQPNGQNTVCTNCHTQQKMEINERSSHPLKSNEMQCSDCHNPHGSQTEAALNKKTLNDTCYSCHAEKRGPKLWEHAPVTDSCDNCHSPHGSVNNSLLKARAPLLCQQCHASNVHSSRPYGANGDSAFTAGGSCLNCHSQIHGSNHPQGKALQR</sequence>
<reference evidence="5" key="2">
    <citation type="submission" date="2023-07" db="EMBL/GenBank/DDBJ databases">
        <title>Shewanella mangrovi sp. nov., an acetaldehyde- degrading bacterium isolated from mangrove sediment.</title>
        <authorList>
            <person name="Liu Y."/>
        </authorList>
    </citation>
    <scope>NUCLEOTIDE SEQUENCE [LARGE SCALE GENOMIC DNA]</scope>
    <source>
        <strain evidence="5">C32</strain>
    </source>
</reference>
<dbReference type="Gene3D" id="3.90.10.10">
    <property type="entry name" value="Cytochrome C3"/>
    <property type="match status" value="1"/>
</dbReference>
<dbReference type="InterPro" id="IPR020015">
    <property type="entry name" value="Decahaem_cyt-c_DmsE"/>
</dbReference>
<keyword evidence="1" id="KW-0732">Signal</keyword>
<dbReference type="Pfam" id="PF09699">
    <property type="entry name" value="Paired_CXXCH_1"/>
    <property type="match status" value="2"/>
</dbReference>
<dbReference type="EMBL" id="JAKOGG010000003">
    <property type="protein sequence ID" value="MCS4556096.1"/>
    <property type="molecule type" value="Genomic_DNA"/>
</dbReference>
<evidence type="ECO:0000313" key="5">
    <source>
        <dbReference type="Proteomes" id="UP001201549"/>
    </source>
</evidence>
<dbReference type="InterPro" id="IPR036280">
    <property type="entry name" value="Multihaem_cyt_sf"/>
</dbReference>
<dbReference type="Proteomes" id="UP001201549">
    <property type="component" value="Unassembled WGS sequence"/>
</dbReference>
<dbReference type="InterPro" id="IPR051829">
    <property type="entry name" value="Multiheme_Cytochr_ET"/>
</dbReference>